<dbReference type="AlphaFoldDB" id="A0AAW6Q7R3"/>
<evidence type="ECO:0000313" key="2">
    <source>
        <dbReference type="EMBL" id="MDF9627419.1"/>
    </source>
</evidence>
<evidence type="ECO:0000313" key="3">
    <source>
        <dbReference type="Proteomes" id="UP001176114"/>
    </source>
</evidence>
<dbReference type="Proteomes" id="UP001176114">
    <property type="component" value="Unassembled WGS sequence"/>
</dbReference>
<feature type="region of interest" description="Disordered" evidence="1">
    <location>
        <begin position="1"/>
        <end position="23"/>
    </location>
</feature>
<dbReference type="EMBL" id="JARPQC010000001">
    <property type="protein sequence ID" value="MDF9627419.1"/>
    <property type="molecule type" value="Genomic_DNA"/>
</dbReference>
<name>A0AAW6Q7R3_9BACT</name>
<accession>A0AAW6Q7R3</accession>
<feature type="compositionally biased region" description="Polar residues" evidence="1">
    <location>
        <begin position="1"/>
        <end position="11"/>
    </location>
</feature>
<gene>
    <name evidence="2" type="ORF">P5716_00280</name>
</gene>
<reference evidence="2" key="1">
    <citation type="submission" date="2023-03" db="EMBL/GenBank/DDBJ databases">
        <title>Comparative genome analysis of Brazilian Mesomycoplasma ovipneumoniae isolated from healthy and pneumonic sheep.</title>
        <authorList>
            <person name="Gaeta N."/>
            <person name="Timenetsky J."/>
            <person name="Ganda E."/>
            <person name="Gregory L."/>
        </authorList>
    </citation>
    <scope>NUCLEOTIDE SEQUENCE</scope>
    <source>
        <strain evidence="2">USP-SP475</strain>
    </source>
</reference>
<evidence type="ECO:0000256" key="1">
    <source>
        <dbReference type="SAM" id="MobiDB-lite"/>
    </source>
</evidence>
<proteinExistence type="predicted"/>
<organism evidence="2 3">
    <name type="scientific">Mesomycoplasma ovipneumoniae</name>
    <dbReference type="NCBI Taxonomy" id="29562"/>
    <lineage>
        <taxon>Bacteria</taxon>
        <taxon>Bacillati</taxon>
        <taxon>Mycoplasmatota</taxon>
        <taxon>Mycoplasmoidales</taxon>
        <taxon>Metamycoplasmataceae</taxon>
        <taxon>Mesomycoplasma</taxon>
    </lineage>
</organism>
<dbReference type="RefSeq" id="WP_277446438.1">
    <property type="nucleotide sequence ID" value="NZ_JARPQC010000001.1"/>
</dbReference>
<sequence length="97" mass="11237">MNTPNSQNLVGNNKIKNNDSKSIKTEDLLIKDEKLNKNNSEVLDMKDEDDKPIKSKTSINKNWINEIMNAKIKNNNKKMIIILIHTEKKAKMCLQKQ</sequence>
<protein>
    <submittedName>
        <fullName evidence="2">Uncharacterized protein</fullName>
    </submittedName>
</protein>
<comment type="caution">
    <text evidence="2">The sequence shown here is derived from an EMBL/GenBank/DDBJ whole genome shotgun (WGS) entry which is preliminary data.</text>
</comment>